<accession>A0ABP6NCG5</accession>
<dbReference type="Proteomes" id="UP001500893">
    <property type="component" value="Unassembled WGS sequence"/>
</dbReference>
<feature type="region of interest" description="Disordered" evidence="1">
    <location>
        <begin position="1"/>
        <end position="30"/>
    </location>
</feature>
<gene>
    <name evidence="2" type="ORF">GCM10010521_29970</name>
</gene>
<proteinExistence type="predicted"/>
<organism evidence="2 3">
    <name type="scientific">Streptomyces rameus</name>
    <dbReference type="NCBI Taxonomy" id="68261"/>
    <lineage>
        <taxon>Bacteria</taxon>
        <taxon>Bacillati</taxon>
        <taxon>Actinomycetota</taxon>
        <taxon>Actinomycetes</taxon>
        <taxon>Kitasatosporales</taxon>
        <taxon>Streptomycetaceae</taxon>
        <taxon>Streptomyces</taxon>
    </lineage>
</organism>
<name>A0ABP6NCG5_9ACTN</name>
<dbReference type="EMBL" id="BAAAVM010000036">
    <property type="protein sequence ID" value="GAA3141390.1"/>
    <property type="molecule type" value="Genomic_DNA"/>
</dbReference>
<sequence>MRFATPSHQAPACPHNEQPPPGASNTCASTHPWGAIVELPPPVGITLGTEKLKDYAG</sequence>
<evidence type="ECO:0000256" key="1">
    <source>
        <dbReference type="SAM" id="MobiDB-lite"/>
    </source>
</evidence>
<reference evidence="3" key="1">
    <citation type="journal article" date="2019" name="Int. J. Syst. Evol. Microbiol.">
        <title>The Global Catalogue of Microorganisms (GCM) 10K type strain sequencing project: providing services to taxonomists for standard genome sequencing and annotation.</title>
        <authorList>
            <consortium name="The Broad Institute Genomics Platform"/>
            <consortium name="The Broad Institute Genome Sequencing Center for Infectious Disease"/>
            <person name="Wu L."/>
            <person name="Ma J."/>
        </authorList>
    </citation>
    <scope>NUCLEOTIDE SEQUENCE [LARGE SCALE GENOMIC DNA]</scope>
    <source>
        <strain evidence="3">JCM 11574</strain>
    </source>
</reference>
<evidence type="ECO:0000313" key="3">
    <source>
        <dbReference type="Proteomes" id="UP001500893"/>
    </source>
</evidence>
<keyword evidence="3" id="KW-1185">Reference proteome</keyword>
<protein>
    <submittedName>
        <fullName evidence="2">Uncharacterized protein</fullName>
    </submittedName>
</protein>
<comment type="caution">
    <text evidence="2">The sequence shown here is derived from an EMBL/GenBank/DDBJ whole genome shotgun (WGS) entry which is preliminary data.</text>
</comment>
<evidence type="ECO:0000313" key="2">
    <source>
        <dbReference type="EMBL" id="GAA3141390.1"/>
    </source>
</evidence>